<dbReference type="PROSITE" id="PS50206">
    <property type="entry name" value="RHODANESE_3"/>
    <property type="match status" value="2"/>
</dbReference>
<feature type="signal peptide" evidence="1">
    <location>
        <begin position="1"/>
        <end position="21"/>
    </location>
</feature>
<evidence type="ECO:0000256" key="1">
    <source>
        <dbReference type="SAM" id="SignalP"/>
    </source>
</evidence>
<gene>
    <name evidence="3" type="ordered locus">Bsel_1475</name>
</gene>
<dbReference type="HOGENOM" id="CLU_067769_0_0_9"/>
<feature type="chain" id="PRO_5038409526" evidence="1">
    <location>
        <begin position="22"/>
        <end position="352"/>
    </location>
</feature>
<dbReference type="InterPro" id="IPR050229">
    <property type="entry name" value="GlpE_sulfurtransferase"/>
</dbReference>
<dbReference type="GO" id="GO:0004792">
    <property type="term" value="F:thiosulfate-cyanide sulfurtransferase activity"/>
    <property type="evidence" value="ECO:0007669"/>
    <property type="project" value="InterPro"/>
</dbReference>
<dbReference type="InterPro" id="IPR036873">
    <property type="entry name" value="Rhodanese-like_dom_sf"/>
</dbReference>
<dbReference type="PANTHER" id="PTHR43031:SF1">
    <property type="entry name" value="PYRIDINE NUCLEOTIDE-DISULPHIDE OXIDOREDUCTASE"/>
    <property type="match status" value="1"/>
</dbReference>
<dbReference type="KEGG" id="bse:Bsel_1475"/>
<dbReference type="RefSeq" id="WP_013172411.1">
    <property type="nucleotide sequence ID" value="NC_014219.1"/>
</dbReference>
<feature type="domain" description="Rhodanese" evidence="2">
    <location>
        <begin position="78"/>
        <end position="167"/>
    </location>
</feature>
<dbReference type="Proteomes" id="UP000000271">
    <property type="component" value="Chromosome"/>
</dbReference>
<protein>
    <submittedName>
        <fullName evidence="3">Rhodanese domain protein</fullName>
    </submittedName>
</protein>
<dbReference type="SUPFAM" id="SSF52821">
    <property type="entry name" value="Rhodanese/Cell cycle control phosphatase"/>
    <property type="match status" value="2"/>
</dbReference>
<dbReference type="InterPro" id="IPR001763">
    <property type="entry name" value="Rhodanese-like_dom"/>
</dbReference>
<dbReference type="OrthoDB" id="9800872at2"/>
<evidence type="ECO:0000313" key="4">
    <source>
        <dbReference type="Proteomes" id="UP000000271"/>
    </source>
</evidence>
<dbReference type="PANTHER" id="PTHR43031">
    <property type="entry name" value="FAD-DEPENDENT OXIDOREDUCTASE"/>
    <property type="match status" value="1"/>
</dbReference>
<evidence type="ECO:0000259" key="2">
    <source>
        <dbReference type="PROSITE" id="PS50206"/>
    </source>
</evidence>
<name>D6XT51_BACIE</name>
<dbReference type="STRING" id="439292.Bsel_1475"/>
<dbReference type="Pfam" id="PF00581">
    <property type="entry name" value="Rhodanese"/>
    <property type="match status" value="2"/>
</dbReference>
<reference evidence="3" key="1">
    <citation type="submission" date="2009-10" db="EMBL/GenBank/DDBJ databases">
        <title>Complete sequence of Bacillus selenitireducens MLS10.</title>
        <authorList>
            <consortium name="US DOE Joint Genome Institute"/>
            <person name="Lucas S."/>
            <person name="Copeland A."/>
            <person name="Lapidus A."/>
            <person name="Glavina del Rio T."/>
            <person name="Dalin E."/>
            <person name="Tice H."/>
            <person name="Bruce D."/>
            <person name="Goodwin L."/>
            <person name="Pitluck S."/>
            <person name="Sims D."/>
            <person name="Brettin T."/>
            <person name="Detter J.C."/>
            <person name="Han C."/>
            <person name="Larimer F."/>
            <person name="Land M."/>
            <person name="Hauser L."/>
            <person name="Kyrpides N."/>
            <person name="Ovchinnikova G."/>
            <person name="Stolz J."/>
        </authorList>
    </citation>
    <scope>NUCLEOTIDE SEQUENCE [LARGE SCALE GENOMIC DNA]</scope>
    <source>
        <strain evidence="3">MLS10</strain>
    </source>
</reference>
<proteinExistence type="predicted"/>
<dbReference type="Gene3D" id="3.40.250.10">
    <property type="entry name" value="Rhodanese-like domain"/>
    <property type="match status" value="2"/>
</dbReference>
<keyword evidence="1" id="KW-0732">Signal</keyword>
<dbReference type="InterPro" id="IPR001307">
    <property type="entry name" value="Thiosulphate_STrfase_CS"/>
</dbReference>
<dbReference type="PROSITE" id="PS51257">
    <property type="entry name" value="PROKAR_LIPOPROTEIN"/>
    <property type="match status" value="1"/>
</dbReference>
<feature type="domain" description="Rhodanese" evidence="2">
    <location>
        <begin position="233"/>
        <end position="322"/>
    </location>
</feature>
<dbReference type="CDD" id="cd00158">
    <property type="entry name" value="RHOD"/>
    <property type="match status" value="2"/>
</dbReference>
<organism evidence="3 4">
    <name type="scientific">Bacillus selenitireducens (strain ATCC 700615 / DSM 15326 / MLS10)</name>
    <dbReference type="NCBI Taxonomy" id="439292"/>
    <lineage>
        <taxon>Bacteria</taxon>
        <taxon>Bacillati</taxon>
        <taxon>Bacillota</taxon>
        <taxon>Bacilli</taxon>
        <taxon>Bacillales</taxon>
        <taxon>Bacillaceae</taxon>
        <taxon>Salisediminibacterium</taxon>
    </lineage>
</organism>
<dbReference type="EMBL" id="CP001791">
    <property type="protein sequence ID" value="ADH98987.1"/>
    <property type="molecule type" value="Genomic_DNA"/>
</dbReference>
<sequence>MKHKWTGLLMGAALLTATACSSDEASVLADEENDNEEQAAVETNVFNDLMANSAAYMEDPNFNVITGEALHNKTVFENPEDYFILDVRDTTTFVSGHIPGAVNVPYRVSGLEQMYLELPEDKTIYVVCFSGHTASHTVGMLNALGYDAEALQFGMGGYASGTDLGSNIPGGPAELPVVTTGFELTETHDLPEIMSDESDIRTIAHEQSQNFLDQEPPGVMGAPDLNEMINEGNLDGHQLIDIRLGEHYEQGHIEGAANLPYNELFNEENLSLLDPEKMTVVIGYNGYDASQVTRLLGQLEYSAVPLAYGMSIWSGDESVVGEHMFDFSNVYSLPVRELKFDMDAGDIEAGCR</sequence>
<dbReference type="SMART" id="SM00450">
    <property type="entry name" value="RHOD"/>
    <property type="match status" value="2"/>
</dbReference>
<accession>D6XT51</accession>
<keyword evidence="4" id="KW-1185">Reference proteome</keyword>
<evidence type="ECO:0000313" key="3">
    <source>
        <dbReference type="EMBL" id="ADH98987.1"/>
    </source>
</evidence>
<dbReference type="AlphaFoldDB" id="D6XT51"/>
<dbReference type="PROSITE" id="PS00380">
    <property type="entry name" value="RHODANESE_1"/>
    <property type="match status" value="1"/>
</dbReference>
<dbReference type="eggNOG" id="COG2897">
    <property type="taxonomic scope" value="Bacteria"/>
</dbReference>